<protein>
    <submittedName>
        <fullName evidence="1">Uncharacterized protein</fullName>
    </submittedName>
</protein>
<name>A0A382KVP6_9ZZZZ</name>
<reference evidence="1" key="1">
    <citation type="submission" date="2018-05" db="EMBL/GenBank/DDBJ databases">
        <authorList>
            <person name="Lanie J.A."/>
            <person name="Ng W.-L."/>
            <person name="Kazmierczak K.M."/>
            <person name="Andrzejewski T.M."/>
            <person name="Davidsen T.M."/>
            <person name="Wayne K.J."/>
            <person name="Tettelin H."/>
            <person name="Glass J.I."/>
            <person name="Rusch D."/>
            <person name="Podicherti R."/>
            <person name="Tsui H.-C.T."/>
            <person name="Winkler M.E."/>
        </authorList>
    </citation>
    <scope>NUCLEOTIDE SEQUENCE</scope>
</reference>
<gene>
    <name evidence="1" type="ORF">METZ01_LOCUS279701</name>
</gene>
<dbReference type="AlphaFoldDB" id="A0A382KVP6"/>
<proteinExistence type="predicted"/>
<evidence type="ECO:0000313" key="1">
    <source>
        <dbReference type="EMBL" id="SVC26847.1"/>
    </source>
</evidence>
<sequence length="43" mass="4794">MARLVHASFAESVLYFFGATRTHYEVFAEARSHLLPPASTGRV</sequence>
<organism evidence="1">
    <name type="scientific">marine metagenome</name>
    <dbReference type="NCBI Taxonomy" id="408172"/>
    <lineage>
        <taxon>unclassified sequences</taxon>
        <taxon>metagenomes</taxon>
        <taxon>ecological metagenomes</taxon>
    </lineage>
</organism>
<accession>A0A382KVP6</accession>
<dbReference type="EMBL" id="UINC01082251">
    <property type="protein sequence ID" value="SVC26847.1"/>
    <property type="molecule type" value="Genomic_DNA"/>
</dbReference>